<dbReference type="Proteomes" id="UP000583127">
    <property type="component" value="Unassembled WGS sequence"/>
</dbReference>
<protein>
    <submittedName>
        <fullName evidence="10">HlyD family secretion protein</fullName>
    </submittedName>
</protein>
<dbReference type="InterPro" id="IPR050393">
    <property type="entry name" value="MFP_Efflux_Pump"/>
</dbReference>
<dbReference type="SUPFAM" id="SSF111369">
    <property type="entry name" value="HlyD-like secretion proteins"/>
    <property type="match status" value="1"/>
</dbReference>
<feature type="transmembrane region" description="Helical" evidence="6">
    <location>
        <begin position="6"/>
        <end position="29"/>
    </location>
</feature>
<dbReference type="InterPro" id="IPR058634">
    <property type="entry name" value="AaeA-lik-b-barrel"/>
</dbReference>
<feature type="domain" description="Multidrug resistance protein MdtA-like barrel-sandwich hybrid" evidence="8">
    <location>
        <begin position="47"/>
        <end position="186"/>
    </location>
</feature>
<comment type="subcellular location">
    <subcellularLocation>
        <location evidence="1">Membrane</location>
        <topology evidence="1">Single-pass membrane protein</topology>
    </subcellularLocation>
</comment>
<keyword evidence="11" id="KW-1185">Reference proteome</keyword>
<organism evidence="10 11">
    <name type="scientific">Paraburkholderia antibiotica</name>
    <dbReference type="NCBI Taxonomy" id="2728839"/>
    <lineage>
        <taxon>Bacteria</taxon>
        <taxon>Pseudomonadati</taxon>
        <taxon>Pseudomonadota</taxon>
        <taxon>Betaproteobacteria</taxon>
        <taxon>Burkholderiales</taxon>
        <taxon>Burkholderiaceae</taxon>
        <taxon>Paraburkholderia</taxon>
    </lineage>
</organism>
<keyword evidence="5 6" id="KW-0472">Membrane</keyword>
<evidence type="ECO:0000259" key="7">
    <source>
        <dbReference type="Pfam" id="PF25876"/>
    </source>
</evidence>
<evidence type="ECO:0000256" key="5">
    <source>
        <dbReference type="ARBA" id="ARBA00023136"/>
    </source>
</evidence>
<dbReference type="PANTHER" id="PTHR30367:SF12">
    <property type="entry name" value="P-HYDROXYBENZOIC ACID EFFLUX PUMP SUBUNIT AAEA"/>
    <property type="match status" value="1"/>
</dbReference>
<dbReference type="Gene3D" id="2.40.50.100">
    <property type="match status" value="1"/>
</dbReference>
<keyword evidence="3 6" id="KW-0812">Transmembrane</keyword>
<reference evidence="10 11" key="1">
    <citation type="submission" date="2020-04" db="EMBL/GenBank/DDBJ databases">
        <title>Paraburkholderia sp. G-4-1-8 isolated from soil.</title>
        <authorList>
            <person name="Dahal R.H."/>
        </authorList>
    </citation>
    <scope>NUCLEOTIDE SEQUENCE [LARGE SCALE GENOMIC DNA]</scope>
    <source>
        <strain evidence="10 11">G-4-1-8</strain>
    </source>
</reference>
<name>A0A7X9X586_9BURK</name>
<evidence type="ECO:0000313" key="10">
    <source>
        <dbReference type="EMBL" id="NML31651.1"/>
    </source>
</evidence>
<dbReference type="InterPro" id="IPR058624">
    <property type="entry name" value="MdtA-like_HH"/>
</dbReference>
<dbReference type="PANTHER" id="PTHR30367">
    <property type="entry name" value="P-HYDROXYBENZOIC ACID EFFLUX PUMP SUBUNIT AAEA-RELATED"/>
    <property type="match status" value="1"/>
</dbReference>
<dbReference type="Pfam" id="PF25917">
    <property type="entry name" value="BSH_RND"/>
    <property type="match status" value="1"/>
</dbReference>
<evidence type="ECO:0000259" key="8">
    <source>
        <dbReference type="Pfam" id="PF25917"/>
    </source>
</evidence>
<evidence type="ECO:0000256" key="1">
    <source>
        <dbReference type="ARBA" id="ARBA00004167"/>
    </source>
</evidence>
<comment type="similarity">
    <text evidence="2">Belongs to the membrane fusion protein (MFP) (TC 8.A.1) family.</text>
</comment>
<dbReference type="EMBL" id="JABBFZ010000005">
    <property type="protein sequence ID" value="NML31651.1"/>
    <property type="molecule type" value="Genomic_DNA"/>
</dbReference>
<dbReference type="Pfam" id="PF25876">
    <property type="entry name" value="HH_MFP_RND"/>
    <property type="match status" value="1"/>
</dbReference>
<evidence type="ECO:0000259" key="9">
    <source>
        <dbReference type="Pfam" id="PF25963"/>
    </source>
</evidence>
<sequence>MKKTWFSVGQILLTLIVVVIAALVLWKLVNYYMFAPWTRDGHVRADVIQVAPDISGLISSVEVVDNQQVKQGQTLFVIDQARYTLALRQAEATAQQRRATLDQARREYARNRQLGNLVAAEVLEESRSRVEAGEAALADANVAIDTARLNLQRSTIKSPVDGYLNDRAPRAGEFVSAGRAVVAVVDMHSFRVDGYFEETKLRGIDIGQPVDITVMGEPTPLRGHVQSIVAGIEDRDRTQSANLLPNVNPAFSWVRLAQRIPVRVALDEVPADFRLIAGRTATVAVRDLSPTRTRAVSGTRSASATVPASAAAVAPNAAVGSGSAASAAAAASSGASQ</sequence>
<dbReference type="Pfam" id="PF25963">
    <property type="entry name" value="Beta-barrel_AAEA"/>
    <property type="match status" value="1"/>
</dbReference>
<feature type="domain" description="p-hydroxybenzoic acid efflux pump subunit AaeA-like beta-barrel" evidence="9">
    <location>
        <begin position="189"/>
        <end position="285"/>
    </location>
</feature>
<keyword evidence="4 6" id="KW-1133">Transmembrane helix</keyword>
<feature type="domain" description="Multidrug resistance protein MdtA-like alpha-helical hairpin" evidence="7">
    <location>
        <begin position="87"/>
        <end position="152"/>
    </location>
</feature>
<evidence type="ECO:0000313" key="11">
    <source>
        <dbReference type="Proteomes" id="UP000583127"/>
    </source>
</evidence>
<dbReference type="RefSeq" id="WP_169497915.1">
    <property type="nucleotide sequence ID" value="NZ_JABBFZ010000005.1"/>
</dbReference>
<dbReference type="NCBIfam" id="TIGR01730">
    <property type="entry name" value="RND_mfp"/>
    <property type="match status" value="1"/>
</dbReference>
<proteinExistence type="inferred from homology"/>
<dbReference type="AlphaFoldDB" id="A0A7X9X586"/>
<comment type="caution">
    <text evidence="10">The sequence shown here is derived from an EMBL/GenBank/DDBJ whole genome shotgun (WGS) entry which is preliminary data.</text>
</comment>
<evidence type="ECO:0000256" key="3">
    <source>
        <dbReference type="ARBA" id="ARBA00022692"/>
    </source>
</evidence>
<evidence type="ECO:0000256" key="6">
    <source>
        <dbReference type="SAM" id="Phobius"/>
    </source>
</evidence>
<evidence type="ECO:0000256" key="4">
    <source>
        <dbReference type="ARBA" id="ARBA00022989"/>
    </source>
</evidence>
<dbReference type="InterPro" id="IPR058625">
    <property type="entry name" value="MdtA-like_BSH"/>
</dbReference>
<dbReference type="Gene3D" id="2.40.30.170">
    <property type="match status" value="1"/>
</dbReference>
<dbReference type="InterPro" id="IPR006143">
    <property type="entry name" value="RND_pump_MFP"/>
</dbReference>
<accession>A0A7X9X586</accession>
<gene>
    <name evidence="10" type="ORF">HHL14_12490</name>
</gene>
<evidence type="ECO:0000256" key="2">
    <source>
        <dbReference type="ARBA" id="ARBA00009477"/>
    </source>
</evidence>
<dbReference type="GO" id="GO:0016020">
    <property type="term" value="C:membrane"/>
    <property type="evidence" value="ECO:0007669"/>
    <property type="project" value="InterPro"/>
</dbReference>
<dbReference type="GO" id="GO:0022857">
    <property type="term" value="F:transmembrane transporter activity"/>
    <property type="evidence" value="ECO:0007669"/>
    <property type="project" value="InterPro"/>
</dbReference>